<dbReference type="PROSITE" id="PS00588">
    <property type="entry name" value="FLAGELLA_BB_ROD"/>
    <property type="match status" value="1"/>
</dbReference>
<evidence type="ECO:0000256" key="2">
    <source>
        <dbReference type="RuleBase" id="RU362116"/>
    </source>
</evidence>
<proteinExistence type="inferred from homology"/>
<dbReference type="PANTHER" id="PTHR30435">
    <property type="entry name" value="FLAGELLAR PROTEIN"/>
    <property type="match status" value="1"/>
</dbReference>
<reference evidence="7" key="1">
    <citation type="journal article" date="2019" name="Int. J. Syst. Evol. Microbiol.">
        <title>The Global Catalogue of Microorganisms (GCM) 10K type strain sequencing project: providing services to taxonomists for standard genome sequencing and annotation.</title>
        <authorList>
            <consortium name="The Broad Institute Genomics Platform"/>
            <consortium name="The Broad Institute Genome Sequencing Center for Infectious Disease"/>
            <person name="Wu L."/>
            <person name="Ma J."/>
        </authorList>
    </citation>
    <scope>NUCLEOTIDE SEQUENCE [LARGE SCALE GENOMIC DNA]</scope>
    <source>
        <strain evidence="7">TISTR 2241</strain>
    </source>
</reference>
<dbReference type="InterPro" id="IPR010930">
    <property type="entry name" value="Flg_bb/hook_C_dom"/>
</dbReference>
<protein>
    <submittedName>
        <fullName evidence="6">Flagellar hook-basal body protein</fullName>
    </submittedName>
</protein>
<comment type="caution">
    <text evidence="6">The sequence shown here is derived from an EMBL/GenBank/DDBJ whole genome shotgun (WGS) entry which is preliminary data.</text>
</comment>
<feature type="domain" description="Flagellar basal-body/hook protein C-terminal" evidence="4">
    <location>
        <begin position="220"/>
        <end position="264"/>
    </location>
</feature>
<keyword evidence="6" id="KW-0969">Cilium</keyword>
<dbReference type="InterPro" id="IPR037925">
    <property type="entry name" value="FlgE/F/G-like"/>
</dbReference>
<feature type="domain" description="Flagellar hook protein FlgE/F/G-like D1" evidence="5">
    <location>
        <begin position="110"/>
        <end position="171"/>
    </location>
</feature>
<dbReference type="InterPro" id="IPR020013">
    <property type="entry name" value="Flagellar_FlgE/F/G"/>
</dbReference>
<dbReference type="InterPro" id="IPR001444">
    <property type="entry name" value="Flag_bb_rod_N"/>
</dbReference>
<keyword evidence="6" id="KW-0966">Cell projection</keyword>
<keyword evidence="6" id="KW-0282">Flagellum</keyword>
<dbReference type="SUPFAM" id="SSF117143">
    <property type="entry name" value="Flagellar hook protein flgE"/>
    <property type="match status" value="1"/>
</dbReference>
<gene>
    <name evidence="6" type="ORF">ACFSTF_02555</name>
</gene>
<dbReference type="InterPro" id="IPR053967">
    <property type="entry name" value="LlgE_F_G-like_D1"/>
</dbReference>
<dbReference type="InterPro" id="IPR019776">
    <property type="entry name" value="Flagellar_basal_body_rod_CS"/>
</dbReference>
<sequence length="271" mass="29136">MIRGFYTAAEGMLTQQKRQQMLTNNLANSNTPGYKSDQATQRSFPEQLIARLGGVDPSKGNIGSLSTGVYLQETIPDFSEGTLKETKNKTDLALHTAGLPQNQQTGKPEGALFFAVQTQNGIRYTQDGHFTQNAGGTLMTAEGNPVLDTNGNQIQVPSENFDVAEDGTVSVAGQRIAQIGVNYAANPNQLVKEGSGLFRLTAGGNLPPAQGNQAITYQIKQGYLQGSNVSPDDTMTDLMSTYRNFETNQKVLQVLDSTIDKSVNQVGRVNG</sequence>
<dbReference type="PANTHER" id="PTHR30435:SF19">
    <property type="entry name" value="FLAGELLAR BASAL-BODY ROD PROTEIN FLGG"/>
    <property type="match status" value="1"/>
</dbReference>
<dbReference type="Pfam" id="PF06429">
    <property type="entry name" value="Flg_bbr_C"/>
    <property type="match status" value="1"/>
</dbReference>
<name>A0ABW5PNB9_9BACI</name>
<dbReference type="RefSeq" id="WP_141189635.1">
    <property type="nucleotide sequence ID" value="NZ_JBHUMR010000007.1"/>
</dbReference>
<evidence type="ECO:0000256" key="1">
    <source>
        <dbReference type="ARBA" id="ARBA00009677"/>
    </source>
</evidence>
<accession>A0ABW5PNB9</accession>
<evidence type="ECO:0000259" key="3">
    <source>
        <dbReference type="Pfam" id="PF00460"/>
    </source>
</evidence>
<dbReference type="Pfam" id="PF00460">
    <property type="entry name" value="Flg_bb_rod"/>
    <property type="match status" value="1"/>
</dbReference>
<keyword evidence="7" id="KW-1185">Reference proteome</keyword>
<keyword evidence="2" id="KW-0975">Bacterial flagellum</keyword>
<organism evidence="6 7">
    <name type="scientific">Terrilactibacillus laevilacticus</name>
    <dbReference type="NCBI Taxonomy" id="1380157"/>
    <lineage>
        <taxon>Bacteria</taxon>
        <taxon>Bacillati</taxon>
        <taxon>Bacillota</taxon>
        <taxon>Bacilli</taxon>
        <taxon>Bacillales</taxon>
        <taxon>Bacillaceae</taxon>
        <taxon>Terrilactibacillus</taxon>
    </lineage>
</organism>
<dbReference type="NCBIfam" id="TIGR03506">
    <property type="entry name" value="FlgEFG_subfam"/>
    <property type="match status" value="1"/>
</dbReference>
<dbReference type="EMBL" id="JBHUMR010000007">
    <property type="protein sequence ID" value="MFD2616192.1"/>
    <property type="molecule type" value="Genomic_DNA"/>
</dbReference>
<dbReference type="Proteomes" id="UP001597458">
    <property type="component" value="Unassembled WGS sequence"/>
</dbReference>
<feature type="domain" description="Flagellar basal body rod protein N-terminal" evidence="3">
    <location>
        <begin position="5"/>
        <end position="35"/>
    </location>
</feature>
<evidence type="ECO:0000313" key="6">
    <source>
        <dbReference type="EMBL" id="MFD2616192.1"/>
    </source>
</evidence>
<evidence type="ECO:0000259" key="5">
    <source>
        <dbReference type="Pfam" id="PF22692"/>
    </source>
</evidence>
<dbReference type="Pfam" id="PF22692">
    <property type="entry name" value="LlgE_F_G_D1"/>
    <property type="match status" value="1"/>
</dbReference>
<comment type="similarity">
    <text evidence="1 2">Belongs to the flagella basal body rod proteins family.</text>
</comment>
<evidence type="ECO:0000313" key="7">
    <source>
        <dbReference type="Proteomes" id="UP001597458"/>
    </source>
</evidence>
<evidence type="ECO:0000259" key="4">
    <source>
        <dbReference type="Pfam" id="PF06429"/>
    </source>
</evidence>
<comment type="subcellular location">
    <subcellularLocation>
        <location evidence="2">Bacterial flagellum basal body</location>
    </subcellularLocation>
</comment>